<dbReference type="InterPro" id="IPR051230">
    <property type="entry name" value="APP-Binding"/>
</dbReference>
<dbReference type="AlphaFoldDB" id="E9G509"/>
<dbReference type="PROSITE" id="PS50106">
    <property type="entry name" value="PDZ"/>
    <property type="match status" value="2"/>
</dbReference>
<reference evidence="3 4" key="1">
    <citation type="journal article" date="2011" name="Science">
        <title>The ecoresponsive genome of Daphnia pulex.</title>
        <authorList>
            <person name="Colbourne J.K."/>
            <person name="Pfrender M.E."/>
            <person name="Gilbert D."/>
            <person name="Thomas W.K."/>
            <person name="Tucker A."/>
            <person name="Oakley T.H."/>
            <person name="Tokishita S."/>
            <person name="Aerts A."/>
            <person name="Arnold G.J."/>
            <person name="Basu M.K."/>
            <person name="Bauer D.J."/>
            <person name="Caceres C.E."/>
            <person name="Carmel L."/>
            <person name="Casola C."/>
            <person name="Choi J.H."/>
            <person name="Detter J.C."/>
            <person name="Dong Q."/>
            <person name="Dusheyko S."/>
            <person name="Eads B.D."/>
            <person name="Frohlich T."/>
            <person name="Geiler-Samerotte K.A."/>
            <person name="Gerlach D."/>
            <person name="Hatcher P."/>
            <person name="Jogdeo S."/>
            <person name="Krijgsveld J."/>
            <person name="Kriventseva E.V."/>
            <person name="Kultz D."/>
            <person name="Laforsch C."/>
            <person name="Lindquist E."/>
            <person name="Lopez J."/>
            <person name="Manak J.R."/>
            <person name="Muller J."/>
            <person name="Pangilinan J."/>
            <person name="Patwardhan R.P."/>
            <person name="Pitluck S."/>
            <person name="Pritham E.J."/>
            <person name="Rechtsteiner A."/>
            <person name="Rho M."/>
            <person name="Rogozin I.B."/>
            <person name="Sakarya O."/>
            <person name="Salamov A."/>
            <person name="Schaack S."/>
            <person name="Shapiro H."/>
            <person name="Shiga Y."/>
            <person name="Skalitzky C."/>
            <person name="Smith Z."/>
            <person name="Souvorov A."/>
            <person name="Sung W."/>
            <person name="Tang Z."/>
            <person name="Tsuchiya D."/>
            <person name="Tu H."/>
            <person name="Vos H."/>
            <person name="Wang M."/>
            <person name="Wolf Y.I."/>
            <person name="Yamagata H."/>
            <person name="Yamada T."/>
            <person name="Ye Y."/>
            <person name="Shaw J.R."/>
            <person name="Andrews J."/>
            <person name="Crease T.J."/>
            <person name="Tang H."/>
            <person name="Lucas S.M."/>
            <person name="Robertson H.M."/>
            <person name="Bork P."/>
            <person name="Koonin E.V."/>
            <person name="Zdobnov E.M."/>
            <person name="Grigoriev I.V."/>
            <person name="Lynch M."/>
            <person name="Boore J.L."/>
        </authorList>
    </citation>
    <scope>NUCLEOTIDE SEQUENCE [LARGE SCALE GENOMIC DNA]</scope>
</reference>
<dbReference type="GO" id="GO:0005886">
    <property type="term" value="C:plasma membrane"/>
    <property type="evidence" value="ECO:0000318"/>
    <property type="project" value="GO_Central"/>
</dbReference>
<dbReference type="Gene3D" id="2.30.42.10">
    <property type="match status" value="2"/>
</dbReference>
<keyword evidence="1" id="KW-0677">Repeat</keyword>
<dbReference type="SMART" id="SM00228">
    <property type="entry name" value="PDZ"/>
    <property type="match status" value="2"/>
</dbReference>
<dbReference type="SUPFAM" id="SSF50156">
    <property type="entry name" value="PDZ domain-like"/>
    <property type="match status" value="2"/>
</dbReference>
<feature type="domain" description="PDZ" evidence="2">
    <location>
        <begin position="120"/>
        <end position="188"/>
    </location>
</feature>
<organism evidence="3 4">
    <name type="scientific">Daphnia pulex</name>
    <name type="common">Water flea</name>
    <dbReference type="NCBI Taxonomy" id="6669"/>
    <lineage>
        <taxon>Eukaryota</taxon>
        <taxon>Metazoa</taxon>
        <taxon>Ecdysozoa</taxon>
        <taxon>Arthropoda</taxon>
        <taxon>Crustacea</taxon>
        <taxon>Branchiopoda</taxon>
        <taxon>Diplostraca</taxon>
        <taxon>Cladocera</taxon>
        <taxon>Anomopoda</taxon>
        <taxon>Daphniidae</taxon>
        <taxon>Daphnia</taxon>
    </lineage>
</organism>
<dbReference type="PANTHER" id="PTHR12345:SF3">
    <property type="entry name" value="PDZ DOMAIN-CONTAINING PROTEIN"/>
    <property type="match status" value="1"/>
</dbReference>
<dbReference type="CDD" id="cd06794">
    <property type="entry name" value="PDZ2_syntenin-like"/>
    <property type="match status" value="1"/>
</dbReference>
<dbReference type="Pfam" id="PF00595">
    <property type="entry name" value="PDZ"/>
    <property type="match status" value="2"/>
</dbReference>
<keyword evidence="4" id="KW-1185">Reference proteome</keyword>
<evidence type="ECO:0000259" key="2">
    <source>
        <dbReference type="PROSITE" id="PS50106"/>
    </source>
</evidence>
<sequence length="304" mass="32726">MSLYPSLEDMEADKMIKAQIKEHHKTVAPGPVYGVHPPQSHARINENAILYPSLNDFMGMEITSEMLSANQVALFPAQSVTTVAVTSNSVAPVSSFGMVAPLSGQSLGLARGQVTHGIRELVLCKGSDGKIGVRCQAVSKGIFVSLVQSGSPAALAGLRFGDQILQINGENVAGYSMDKVHNIFKKAGVNSIHVAVRDRPFERSITLHKDSFNHVGFTYKEGCITSLVKDSSAARNGLLTDHNLLEVNGQNVVGLKDKEIGRIMEGAGACVTLTVMPKFLYEHMIKNMSNSLLKKAMDHSVPDL</sequence>
<evidence type="ECO:0000313" key="3">
    <source>
        <dbReference type="EMBL" id="EFX85462.1"/>
    </source>
</evidence>
<name>E9G509_DAPPU</name>
<protein>
    <recommendedName>
        <fullName evidence="2">PDZ domain-containing protein</fullName>
    </recommendedName>
</protein>
<dbReference type="FunFam" id="2.30.42.10:FF:000326">
    <property type="entry name" value="Syntenin-1"/>
    <property type="match status" value="1"/>
</dbReference>
<dbReference type="InParanoid" id="E9G509"/>
<evidence type="ECO:0000256" key="1">
    <source>
        <dbReference type="ARBA" id="ARBA00022737"/>
    </source>
</evidence>
<dbReference type="KEGG" id="dpx:DAPPUDRAFT_187655"/>
<proteinExistence type="predicted"/>
<dbReference type="GO" id="GO:0005737">
    <property type="term" value="C:cytoplasm"/>
    <property type="evidence" value="ECO:0000318"/>
    <property type="project" value="GO_Central"/>
</dbReference>
<dbReference type="PANTHER" id="PTHR12345">
    <property type="entry name" value="SYNTENIN RELATED"/>
    <property type="match status" value="1"/>
</dbReference>
<dbReference type="CDD" id="cd06721">
    <property type="entry name" value="PDZ1_syntenin-like"/>
    <property type="match status" value="1"/>
</dbReference>
<dbReference type="HOGENOM" id="CLU_059870_0_0_1"/>
<evidence type="ECO:0000313" key="4">
    <source>
        <dbReference type="Proteomes" id="UP000000305"/>
    </source>
</evidence>
<gene>
    <name evidence="3" type="ORF">DAPPUDRAFT_187655</name>
</gene>
<dbReference type="FunFam" id="2.30.42.10:FF:000043">
    <property type="entry name" value="Syntenin-1 isoform X1"/>
    <property type="match status" value="1"/>
</dbReference>
<dbReference type="STRING" id="6669.E9G509"/>
<accession>E9G509</accession>
<dbReference type="EMBL" id="GL732532">
    <property type="protein sequence ID" value="EFX85462.1"/>
    <property type="molecule type" value="Genomic_DNA"/>
</dbReference>
<dbReference type="eggNOG" id="KOG0849">
    <property type="taxonomic scope" value="Eukaryota"/>
</dbReference>
<dbReference type="Proteomes" id="UP000000305">
    <property type="component" value="Unassembled WGS sequence"/>
</dbReference>
<dbReference type="OMA" id="EIKQRIC"/>
<dbReference type="OrthoDB" id="10059177at2759"/>
<dbReference type="InterPro" id="IPR001478">
    <property type="entry name" value="PDZ"/>
</dbReference>
<dbReference type="PhylomeDB" id="E9G509"/>
<dbReference type="InterPro" id="IPR036034">
    <property type="entry name" value="PDZ_sf"/>
</dbReference>
<feature type="domain" description="PDZ" evidence="2">
    <location>
        <begin position="204"/>
        <end position="279"/>
    </location>
</feature>